<dbReference type="CDD" id="cd00161">
    <property type="entry name" value="beta-trefoil_Ricin-like"/>
    <property type="match status" value="1"/>
</dbReference>
<proteinExistence type="predicted"/>
<comment type="caution">
    <text evidence="3">The sequence shown here is derived from an EMBL/GenBank/DDBJ whole genome shotgun (WGS) entry which is preliminary data.</text>
</comment>
<protein>
    <submittedName>
        <fullName evidence="3">Uncharacterized protein</fullName>
    </submittedName>
</protein>
<sequence length="690" mass="77007">MAFLLAPYNEAMRLGMGFNSFTQQLCINDAVKLTGGKESATEKTLRPQYIKGTMTGLNGSNVNTSQEVTWSAKFVDRISEVTDSLNVSGSLQIKCDAIGGGGSASASFVDTNKFKESDINYWIQVKVTNQRLESPDLTDFSPIKNVSQSEFTRVYGDSFISGFTEGGEFNALVSIKLRDHSKAKEIRGQLKVEMDFKAASLSGEGKVEKTSGEMNIDGETTIAVSWRGGGDIKDENVEDWTLATLKAVAMEFPEKVLACPMRTNAILTKYTALKSFYETNLKGTPLDYENAGVYSSALLDAYMDYKVMWRNISTAIWEVEEGQSELFLKRDVPELAELNREFKEHYQRQSDSYKQKMLDYEHNGTSAIDTESDGSWASVDQKTVAPSGTADTDDAEHKSLAQPMNLAASTRSSPEKPIPPNDLIPYKNSIFGLEKARRDCRFEMIKIVREVDAVTNDPRVAGDPRRTLQYLSPTVFRMLLPTVKNLDKARAAEKAAEEAKLANEASTKAQEQLRSELTEAKRQLGATEEKLRAKEQTVNELIPYGGWCPVPLDTPVRFRSYSSKKSLDYGANSVHLWDWAVNNTNQKWVISRAGALGFYIRHFDTGRYLATGNAGSDGLAYLTAHEIGSVFTFQQQLDKGTVMIHLADKNQFTMVIEGGRSDNGAKIIMWPNFKNDNDRWFVKRFEDPNL</sequence>
<gene>
    <name evidence="3" type="ORF">VKT23_011596</name>
</gene>
<dbReference type="Gene3D" id="2.80.10.50">
    <property type="match status" value="1"/>
</dbReference>
<evidence type="ECO:0000256" key="1">
    <source>
        <dbReference type="SAM" id="Coils"/>
    </source>
</evidence>
<accession>A0ABR1J9K4</accession>
<feature type="coiled-coil region" evidence="1">
    <location>
        <begin position="492"/>
        <end position="537"/>
    </location>
</feature>
<evidence type="ECO:0000313" key="3">
    <source>
        <dbReference type="EMBL" id="KAK7454085.1"/>
    </source>
</evidence>
<keyword evidence="1" id="KW-0175">Coiled coil</keyword>
<evidence type="ECO:0000256" key="2">
    <source>
        <dbReference type="SAM" id="MobiDB-lite"/>
    </source>
</evidence>
<evidence type="ECO:0000313" key="4">
    <source>
        <dbReference type="Proteomes" id="UP001498398"/>
    </source>
</evidence>
<feature type="region of interest" description="Disordered" evidence="2">
    <location>
        <begin position="369"/>
        <end position="395"/>
    </location>
</feature>
<name>A0ABR1J9K4_9AGAR</name>
<reference evidence="3 4" key="1">
    <citation type="submission" date="2024-01" db="EMBL/GenBank/DDBJ databases">
        <title>A draft genome for the cacao thread blight pathogen Marasmiellus scandens.</title>
        <authorList>
            <person name="Baruah I.K."/>
            <person name="Leung J."/>
            <person name="Bukari Y."/>
            <person name="Amoako-Attah I."/>
            <person name="Meinhardt L.W."/>
            <person name="Bailey B.A."/>
            <person name="Cohen S.P."/>
        </authorList>
    </citation>
    <scope>NUCLEOTIDE SEQUENCE [LARGE SCALE GENOMIC DNA]</scope>
    <source>
        <strain evidence="3 4">GH-19</strain>
    </source>
</reference>
<dbReference type="Proteomes" id="UP001498398">
    <property type="component" value="Unassembled WGS sequence"/>
</dbReference>
<keyword evidence="4" id="KW-1185">Reference proteome</keyword>
<dbReference type="EMBL" id="JBANRG010000025">
    <property type="protein sequence ID" value="KAK7454085.1"/>
    <property type="molecule type" value="Genomic_DNA"/>
</dbReference>
<organism evidence="3 4">
    <name type="scientific">Marasmiellus scandens</name>
    <dbReference type="NCBI Taxonomy" id="2682957"/>
    <lineage>
        <taxon>Eukaryota</taxon>
        <taxon>Fungi</taxon>
        <taxon>Dikarya</taxon>
        <taxon>Basidiomycota</taxon>
        <taxon>Agaricomycotina</taxon>
        <taxon>Agaricomycetes</taxon>
        <taxon>Agaricomycetidae</taxon>
        <taxon>Agaricales</taxon>
        <taxon>Marasmiineae</taxon>
        <taxon>Omphalotaceae</taxon>
        <taxon>Marasmiellus</taxon>
    </lineage>
</organism>
<feature type="compositionally biased region" description="Polar residues" evidence="2">
    <location>
        <begin position="369"/>
        <end position="390"/>
    </location>
</feature>
<dbReference type="SUPFAM" id="SSF50370">
    <property type="entry name" value="Ricin B-like lectins"/>
    <property type="match status" value="1"/>
</dbReference>
<dbReference type="InterPro" id="IPR035992">
    <property type="entry name" value="Ricin_B-like_lectins"/>
</dbReference>